<dbReference type="EMBL" id="JBHTOP010000003">
    <property type="protein sequence ID" value="MFD1670947.1"/>
    <property type="molecule type" value="Genomic_DNA"/>
</dbReference>
<dbReference type="Gene3D" id="1.20.1250.20">
    <property type="entry name" value="MFS general substrate transporter like domains"/>
    <property type="match status" value="1"/>
</dbReference>
<keyword evidence="1" id="KW-0472">Membrane</keyword>
<gene>
    <name evidence="2" type="ORF">ACFQ5M_02415</name>
</gene>
<sequence>MSTVMMINPLIVGFATSIGASALVAGLLAAMMNLTSLIVRPFAGRISDQVSKYRLASIGSMQLELIATF</sequence>
<accession>A0ABW4J3I7</accession>
<evidence type="ECO:0008006" key="4">
    <source>
        <dbReference type="Google" id="ProtNLM"/>
    </source>
</evidence>
<dbReference type="SUPFAM" id="SSF103473">
    <property type="entry name" value="MFS general substrate transporter"/>
    <property type="match status" value="1"/>
</dbReference>
<organism evidence="2 3">
    <name type="scientific">Agrilactobacillus yilanensis</name>
    <dbReference type="NCBI Taxonomy" id="2485997"/>
    <lineage>
        <taxon>Bacteria</taxon>
        <taxon>Bacillati</taxon>
        <taxon>Bacillota</taxon>
        <taxon>Bacilli</taxon>
        <taxon>Lactobacillales</taxon>
        <taxon>Lactobacillaceae</taxon>
        <taxon>Agrilactobacillus</taxon>
    </lineage>
</organism>
<comment type="caution">
    <text evidence="2">The sequence shown here is derived from an EMBL/GenBank/DDBJ whole genome shotgun (WGS) entry which is preliminary data.</text>
</comment>
<keyword evidence="1" id="KW-0812">Transmembrane</keyword>
<name>A0ABW4J3I7_9LACO</name>
<evidence type="ECO:0000256" key="1">
    <source>
        <dbReference type="SAM" id="Phobius"/>
    </source>
</evidence>
<reference evidence="3" key="1">
    <citation type="journal article" date="2019" name="Int. J. Syst. Evol. Microbiol.">
        <title>The Global Catalogue of Microorganisms (GCM) 10K type strain sequencing project: providing services to taxonomists for standard genome sequencing and annotation.</title>
        <authorList>
            <consortium name="The Broad Institute Genomics Platform"/>
            <consortium name="The Broad Institute Genome Sequencing Center for Infectious Disease"/>
            <person name="Wu L."/>
            <person name="Ma J."/>
        </authorList>
    </citation>
    <scope>NUCLEOTIDE SEQUENCE [LARGE SCALE GENOMIC DNA]</scope>
    <source>
        <strain evidence="3">CCM 8896</strain>
    </source>
</reference>
<keyword evidence="3" id="KW-1185">Reference proteome</keyword>
<keyword evidence="1" id="KW-1133">Transmembrane helix</keyword>
<dbReference type="Proteomes" id="UP001597267">
    <property type="component" value="Unassembled WGS sequence"/>
</dbReference>
<evidence type="ECO:0000313" key="2">
    <source>
        <dbReference type="EMBL" id="MFD1670947.1"/>
    </source>
</evidence>
<proteinExistence type="predicted"/>
<dbReference type="RefSeq" id="WP_125714063.1">
    <property type="nucleotide sequence ID" value="NZ_JBHTOP010000003.1"/>
</dbReference>
<evidence type="ECO:0000313" key="3">
    <source>
        <dbReference type="Proteomes" id="UP001597267"/>
    </source>
</evidence>
<dbReference type="InterPro" id="IPR036259">
    <property type="entry name" value="MFS_trans_sf"/>
</dbReference>
<feature type="transmembrane region" description="Helical" evidence="1">
    <location>
        <begin position="6"/>
        <end position="30"/>
    </location>
</feature>
<protein>
    <recommendedName>
        <fullName evidence="4">MFS transporter</fullName>
    </recommendedName>
</protein>